<dbReference type="EMBL" id="JARKIB010000791">
    <property type="protein sequence ID" value="KAJ7691861.1"/>
    <property type="molecule type" value="Genomic_DNA"/>
</dbReference>
<feature type="region of interest" description="Disordered" evidence="1">
    <location>
        <begin position="261"/>
        <end position="281"/>
    </location>
</feature>
<comment type="caution">
    <text evidence="2">The sequence shown here is derived from an EMBL/GenBank/DDBJ whole genome shotgun (WGS) entry which is preliminary data.</text>
</comment>
<name>A0AAD7DI25_9AGAR</name>
<evidence type="ECO:0000313" key="2">
    <source>
        <dbReference type="EMBL" id="KAJ7691861.1"/>
    </source>
</evidence>
<accession>A0AAD7DI25</accession>
<evidence type="ECO:0000256" key="1">
    <source>
        <dbReference type="SAM" id="MobiDB-lite"/>
    </source>
</evidence>
<evidence type="ECO:0000313" key="3">
    <source>
        <dbReference type="Proteomes" id="UP001215598"/>
    </source>
</evidence>
<protein>
    <submittedName>
        <fullName evidence="2">Uncharacterized protein</fullName>
    </submittedName>
</protein>
<proteinExistence type="predicted"/>
<keyword evidence="3" id="KW-1185">Reference proteome</keyword>
<dbReference type="Proteomes" id="UP001215598">
    <property type="component" value="Unassembled WGS sequence"/>
</dbReference>
<organism evidence="2 3">
    <name type="scientific">Mycena metata</name>
    <dbReference type="NCBI Taxonomy" id="1033252"/>
    <lineage>
        <taxon>Eukaryota</taxon>
        <taxon>Fungi</taxon>
        <taxon>Dikarya</taxon>
        <taxon>Basidiomycota</taxon>
        <taxon>Agaricomycotina</taxon>
        <taxon>Agaricomycetes</taxon>
        <taxon>Agaricomycetidae</taxon>
        <taxon>Agaricales</taxon>
        <taxon>Marasmiineae</taxon>
        <taxon>Mycenaceae</taxon>
        <taxon>Mycena</taxon>
    </lineage>
</organism>
<gene>
    <name evidence="2" type="ORF">B0H16DRAFT_1486627</name>
</gene>
<dbReference type="AlphaFoldDB" id="A0AAD7DI25"/>
<sequence length="311" mass="34635">MADLRHLITRQFMARLRSGILIGYSFLRGSVHNTVTSASRVDWSLVVLARNLLLAFAGATDGGPRVNSESIGNTHDTYAMTEFNEGAADSKEFGHRPPTAHPPTSIVELWRCFSLPRGSMSLWDVHQAYGETHDTHATAEFNKGATDSKEFGHRPPTARPPTSIVELWRCFSLPRGSMSLWDVHQAYGETHDTHATAEFNQGATDSKEFGHRPPTARLPTPIVELWRCFSLPRGSTSLRDVHQAYGETHDTHATAEFNKGAANSKEFGHRPPTTRPSTARPPTPIVELWHCFSLPRGSMSLWDVHQAYLMI</sequence>
<reference evidence="2" key="1">
    <citation type="submission" date="2023-03" db="EMBL/GenBank/DDBJ databases">
        <title>Massive genome expansion in bonnet fungi (Mycena s.s.) driven by repeated elements and novel gene families across ecological guilds.</title>
        <authorList>
            <consortium name="Lawrence Berkeley National Laboratory"/>
            <person name="Harder C.B."/>
            <person name="Miyauchi S."/>
            <person name="Viragh M."/>
            <person name="Kuo A."/>
            <person name="Thoen E."/>
            <person name="Andreopoulos B."/>
            <person name="Lu D."/>
            <person name="Skrede I."/>
            <person name="Drula E."/>
            <person name="Henrissat B."/>
            <person name="Morin E."/>
            <person name="Kohler A."/>
            <person name="Barry K."/>
            <person name="LaButti K."/>
            <person name="Morin E."/>
            <person name="Salamov A."/>
            <person name="Lipzen A."/>
            <person name="Mereny Z."/>
            <person name="Hegedus B."/>
            <person name="Baldrian P."/>
            <person name="Stursova M."/>
            <person name="Weitz H."/>
            <person name="Taylor A."/>
            <person name="Grigoriev I.V."/>
            <person name="Nagy L.G."/>
            <person name="Martin F."/>
            <person name="Kauserud H."/>
        </authorList>
    </citation>
    <scope>NUCLEOTIDE SEQUENCE</scope>
    <source>
        <strain evidence="2">CBHHK182m</strain>
    </source>
</reference>